<dbReference type="EMBL" id="JAANCM010000001">
    <property type="protein sequence ID" value="NHT74234.1"/>
    <property type="molecule type" value="Genomic_DNA"/>
</dbReference>
<dbReference type="Proteomes" id="UP001155840">
    <property type="component" value="Unassembled WGS sequence"/>
</dbReference>
<protein>
    <submittedName>
        <fullName evidence="1">Uncharacterized protein</fullName>
    </submittedName>
</protein>
<dbReference type="RefSeq" id="WP_110799964.1">
    <property type="nucleotide sequence ID" value="NZ_JAANCM010000001.1"/>
</dbReference>
<proteinExistence type="predicted"/>
<accession>A0AA43ZB08</accession>
<dbReference type="AlphaFoldDB" id="A0AA43ZB08"/>
<reference evidence="1" key="1">
    <citation type="submission" date="2020-03" db="EMBL/GenBank/DDBJ databases">
        <title>Ferranicluibacter endophyticum gen. nov., sp. nov., a new genus isolated from Rubus ulmifolius Schott. stem.</title>
        <authorList>
            <person name="Roca-Couso R."/>
            <person name="Flores-Felix J.D."/>
            <person name="Igual J.M."/>
            <person name="Rivas R."/>
        </authorList>
    </citation>
    <scope>NUCLEOTIDE SEQUENCE</scope>
    <source>
        <strain evidence="1">CRRU44</strain>
    </source>
</reference>
<keyword evidence="2" id="KW-1185">Reference proteome</keyword>
<evidence type="ECO:0000313" key="1">
    <source>
        <dbReference type="EMBL" id="NHT74234.1"/>
    </source>
</evidence>
<sequence>MTVSNAHIWKSVAASARPASRSSEKNLHIGQTLKDLYFNGQMPATDGRFEQLLDALDSSEDRSERH</sequence>
<organism evidence="1 2">
    <name type="scientific">Ferranicluibacter rubi</name>
    <dbReference type="NCBI Taxonomy" id="2715133"/>
    <lineage>
        <taxon>Bacteria</taxon>
        <taxon>Pseudomonadati</taxon>
        <taxon>Pseudomonadota</taxon>
        <taxon>Alphaproteobacteria</taxon>
        <taxon>Hyphomicrobiales</taxon>
        <taxon>Rhizobiaceae</taxon>
        <taxon>Ferranicluibacter</taxon>
    </lineage>
</organism>
<evidence type="ECO:0000313" key="2">
    <source>
        <dbReference type="Proteomes" id="UP001155840"/>
    </source>
</evidence>
<comment type="caution">
    <text evidence="1">The sequence shown here is derived from an EMBL/GenBank/DDBJ whole genome shotgun (WGS) entry which is preliminary data.</text>
</comment>
<gene>
    <name evidence="1" type="ORF">G8E10_00530</name>
</gene>
<name>A0AA43ZB08_9HYPH</name>